<dbReference type="Proteomes" id="UP000824469">
    <property type="component" value="Unassembled WGS sequence"/>
</dbReference>
<dbReference type="Gene3D" id="1.25.40.10">
    <property type="entry name" value="Tetratricopeptide repeat domain"/>
    <property type="match status" value="1"/>
</dbReference>
<dbReference type="InterPro" id="IPR018834">
    <property type="entry name" value="DNA/RNA-bd_Est1-type"/>
</dbReference>
<dbReference type="Pfam" id="PF10373">
    <property type="entry name" value="EST1_DNA_bind"/>
    <property type="match status" value="1"/>
</dbReference>
<accession>A0AA38GZ10</accession>
<feature type="non-terminal residue" evidence="3">
    <location>
        <position position="1"/>
    </location>
</feature>
<dbReference type="Pfam" id="PF10374">
    <property type="entry name" value="EST1"/>
    <property type="match status" value="1"/>
</dbReference>
<dbReference type="InterPro" id="IPR045153">
    <property type="entry name" value="Est1/Ebs1-like"/>
</dbReference>
<proteinExistence type="predicted"/>
<dbReference type="PANTHER" id="PTHR15696:SF0">
    <property type="entry name" value="TELOMERASE-BINDING PROTEIN EST1A"/>
    <property type="match status" value="1"/>
</dbReference>
<dbReference type="GO" id="GO:0005697">
    <property type="term" value="C:telomerase holoenzyme complex"/>
    <property type="evidence" value="ECO:0007669"/>
    <property type="project" value="TreeGrafter"/>
</dbReference>
<dbReference type="SUPFAM" id="SSF48452">
    <property type="entry name" value="TPR-like"/>
    <property type="match status" value="1"/>
</dbReference>
<organism evidence="3 4">
    <name type="scientific">Taxus chinensis</name>
    <name type="common">Chinese yew</name>
    <name type="synonym">Taxus wallichiana var. chinensis</name>
    <dbReference type="NCBI Taxonomy" id="29808"/>
    <lineage>
        <taxon>Eukaryota</taxon>
        <taxon>Viridiplantae</taxon>
        <taxon>Streptophyta</taxon>
        <taxon>Embryophyta</taxon>
        <taxon>Tracheophyta</taxon>
        <taxon>Spermatophyta</taxon>
        <taxon>Pinopsida</taxon>
        <taxon>Pinidae</taxon>
        <taxon>Conifers II</taxon>
        <taxon>Cupressales</taxon>
        <taxon>Taxaceae</taxon>
        <taxon>Taxus</taxon>
    </lineage>
</organism>
<dbReference type="InterPro" id="IPR011990">
    <property type="entry name" value="TPR-like_helical_dom_sf"/>
</dbReference>
<comment type="caution">
    <text evidence="3">The sequence shown here is derived from an EMBL/GenBank/DDBJ whole genome shotgun (WGS) entry which is preliminary data.</text>
</comment>
<dbReference type="AlphaFoldDB" id="A0AA38GZ10"/>
<keyword evidence="4" id="KW-1185">Reference proteome</keyword>
<dbReference type="EMBL" id="JAHRHJ020000001">
    <property type="protein sequence ID" value="KAH9330497.1"/>
    <property type="molecule type" value="Genomic_DNA"/>
</dbReference>
<dbReference type="GO" id="GO:0000184">
    <property type="term" value="P:nuclear-transcribed mRNA catabolic process, nonsense-mediated decay"/>
    <property type="evidence" value="ECO:0007669"/>
    <property type="project" value="TreeGrafter"/>
</dbReference>
<dbReference type="GO" id="GO:0042162">
    <property type="term" value="F:telomeric DNA binding"/>
    <property type="evidence" value="ECO:0007669"/>
    <property type="project" value="TreeGrafter"/>
</dbReference>
<feature type="domain" description="Telomerase activating protein Est1-like N-terminal" evidence="2">
    <location>
        <begin position="20"/>
        <end position="129"/>
    </location>
</feature>
<protein>
    <submittedName>
        <fullName evidence="3">Uncharacterized protein</fullName>
    </submittedName>
</protein>
<evidence type="ECO:0000259" key="1">
    <source>
        <dbReference type="Pfam" id="PF10373"/>
    </source>
</evidence>
<gene>
    <name evidence="3" type="ORF">KI387_002605</name>
</gene>
<evidence type="ECO:0000313" key="4">
    <source>
        <dbReference type="Proteomes" id="UP000824469"/>
    </source>
</evidence>
<evidence type="ECO:0000313" key="3">
    <source>
        <dbReference type="EMBL" id="KAH9330497.1"/>
    </source>
</evidence>
<dbReference type="InterPro" id="IPR019458">
    <property type="entry name" value="Est1-like_N"/>
</dbReference>
<name>A0AA38GZ10_TAXCH</name>
<reference evidence="3 4" key="1">
    <citation type="journal article" date="2021" name="Nat. Plants">
        <title>The Taxus genome provides insights into paclitaxel biosynthesis.</title>
        <authorList>
            <person name="Xiong X."/>
            <person name="Gou J."/>
            <person name="Liao Q."/>
            <person name="Li Y."/>
            <person name="Zhou Q."/>
            <person name="Bi G."/>
            <person name="Li C."/>
            <person name="Du R."/>
            <person name="Wang X."/>
            <person name="Sun T."/>
            <person name="Guo L."/>
            <person name="Liang H."/>
            <person name="Lu P."/>
            <person name="Wu Y."/>
            <person name="Zhang Z."/>
            <person name="Ro D.K."/>
            <person name="Shang Y."/>
            <person name="Huang S."/>
            <person name="Yan J."/>
        </authorList>
    </citation>
    <scope>NUCLEOTIDE SEQUENCE [LARGE SCALE GENOMIC DNA]</scope>
    <source>
        <strain evidence="3">Ta-2019</strain>
    </source>
</reference>
<dbReference type="GO" id="GO:0070034">
    <property type="term" value="F:telomerase RNA binding"/>
    <property type="evidence" value="ECO:0007669"/>
    <property type="project" value="TreeGrafter"/>
</dbReference>
<dbReference type="PANTHER" id="PTHR15696">
    <property type="entry name" value="SMG-7 SUPPRESSOR WITH MORPHOLOGICAL EFFECT ON GENITALIA PROTEIN 7"/>
    <property type="match status" value="1"/>
</dbReference>
<sequence>MPTNVSSFSLDTSSPHASDIQQDMWHLHYIGIEEFCSKICNLSPSSNKRNRNQETLLRVVNSFKGFLDKASGYFHALIVKLRAKYGLPPSPLPGEALLCLKHQGSSHGAVSCHRLLIYLGDLARYKELFAVQNTSNHVWTVTANYYMQAATLCPSTGNAHNQLAVLATYTGDALGAIYHYCRSLAVDVPFVTARENLTLLFEKVSRKHGFNLEEILLIDALFGMLCHWNSPFFAFSQDKLKNYNRTHIRK</sequence>
<feature type="domain" description="DNA/RNA-binding" evidence="1">
    <location>
        <begin position="144"/>
        <end position="208"/>
    </location>
</feature>
<evidence type="ECO:0000259" key="2">
    <source>
        <dbReference type="Pfam" id="PF10374"/>
    </source>
</evidence>